<dbReference type="KEGG" id="vg:15614025"/>
<evidence type="ECO:0000313" key="2">
    <source>
        <dbReference type="Proteomes" id="UP000792575"/>
    </source>
</evidence>
<sequence>MTEMIKPVPTINLDEIHVNSGTYARKLTHVFTTLQNNYNNNPEKALNMFSAGAKSAPKKREKKVKNEVCMGLYEIDKEIYCLKCKANTKNKPTPQILNAGNAIRIDCICDVCKSPKSQFTNMESVNTFKKIK</sequence>
<organism evidence="1 2">
    <name type="scientific">Adoxophyes honmai entomopoxvirus 'L'</name>
    <dbReference type="NCBI Taxonomy" id="1293540"/>
    <lineage>
        <taxon>Viruses</taxon>
        <taxon>Varidnaviria</taxon>
        <taxon>Bamfordvirae</taxon>
        <taxon>Nucleocytoviricota</taxon>
        <taxon>Pokkesviricetes</taxon>
        <taxon>Chitovirales</taxon>
        <taxon>Poxviridae</taxon>
        <taxon>Entomopoxvirinae</taxon>
        <taxon>Betaentomopoxvirus</taxon>
        <taxon>Betaentomopoxvirus ahonmai</taxon>
    </lineage>
</organism>
<dbReference type="RefSeq" id="YP_008003919.1">
    <property type="nucleotide sequence ID" value="NC_021247.1"/>
</dbReference>
<name>A0A916KP55_9POXV</name>
<evidence type="ECO:0000313" key="1">
    <source>
        <dbReference type="EMBL" id="CCU55417.1"/>
    </source>
</evidence>
<reference evidence="1" key="1">
    <citation type="journal article" date="2013" name="J. Virol.">
        <title>New Insights into the Evolution of Entomopoxvirinae from the Complete Genome Sequences of Four Entomopoxviruses Infecting Adoxophyes honmai, Choristoneura biennis, Choristoneura rosaceana, and Mythimna separata.</title>
        <authorList>
            <person name="Theze J."/>
            <person name="Takatsuka J."/>
            <person name="Li Z."/>
            <person name="Gallais J."/>
            <person name="Doucet D."/>
            <person name="Arif B."/>
            <person name="Nakai M."/>
            <person name="Herniou E.A."/>
        </authorList>
    </citation>
    <scope>NUCLEOTIDE SEQUENCE</scope>
    <source>
        <strain evidence="1">Tokyo</strain>
    </source>
</reference>
<keyword evidence="2" id="KW-1185">Reference proteome</keyword>
<dbReference type="OrthoDB" id="23414at10239"/>
<accession>A0A916KP55</accession>
<dbReference type="Proteomes" id="UP000792575">
    <property type="component" value="Genome"/>
</dbReference>
<proteinExistence type="predicted"/>
<dbReference type="GeneID" id="15614025"/>
<gene>
    <name evidence="1" type="ORF">AHEV_096</name>
</gene>
<protein>
    <submittedName>
        <fullName evidence="1">Uncharacterized protein</fullName>
    </submittedName>
</protein>
<dbReference type="EMBL" id="HF679131">
    <property type="protein sequence ID" value="CCU55417.1"/>
    <property type="molecule type" value="Genomic_DNA"/>
</dbReference>